<dbReference type="Gene3D" id="3.40.50.620">
    <property type="entry name" value="HUPs"/>
    <property type="match status" value="1"/>
</dbReference>
<comment type="pathway">
    <text evidence="2 10">Cofactor biosynthesis; NAD(+) biosynthesis; deamido-NAD(+) from nicotinate D-ribonucleotide: step 1/1.</text>
</comment>
<keyword evidence="6 10" id="KW-0547">Nucleotide-binding</keyword>
<feature type="domain" description="Cytidyltransferase-like" evidence="11">
    <location>
        <begin position="5"/>
        <end position="174"/>
    </location>
</feature>
<dbReference type="HAMAP" id="MF_00244">
    <property type="entry name" value="NaMN_adenylyltr"/>
    <property type="match status" value="1"/>
</dbReference>
<reference evidence="12" key="1">
    <citation type="submission" date="2020-10" db="EMBL/GenBank/DDBJ databases">
        <authorList>
            <person name="Gilroy R."/>
        </authorList>
    </citation>
    <scope>NUCLEOTIDE SEQUENCE</scope>
    <source>
        <strain evidence="12">CHK176-6737</strain>
    </source>
</reference>
<evidence type="ECO:0000256" key="6">
    <source>
        <dbReference type="ARBA" id="ARBA00022741"/>
    </source>
</evidence>
<keyword evidence="7 10" id="KW-0067">ATP-binding</keyword>
<comment type="similarity">
    <text evidence="10">Belongs to the NadD family.</text>
</comment>
<evidence type="ECO:0000313" key="13">
    <source>
        <dbReference type="Proteomes" id="UP000824125"/>
    </source>
</evidence>
<comment type="caution">
    <text evidence="12">The sequence shown here is derived from an EMBL/GenBank/DDBJ whole genome shotgun (WGS) entry which is preliminary data.</text>
</comment>
<gene>
    <name evidence="10 12" type="primary">nadD</name>
    <name evidence="12" type="ORF">IAD23_01600</name>
</gene>
<reference evidence="12" key="2">
    <citation type="journal article" date="2021" name="PeerJ">
        <title>Extensive microbial diversity within the chicken gut microbiome revealed by metagenomics and culture.</title>
        <authorList>
            <person name="Gilroy R."/>
            <person name="Ravi A."/>
            <person name="Getino M."/>
            <person name="Pursley I."/>
            <person name="Horton D.L."/>
            <person name="Alikhan N.F."/>
            <person name="Baker D."/>
            <person name="Gharbi K."/>
            <person name="Hall N."/>
            <person name="Watson M."/>
            <person name="Adriaenssens E.M."/>
            <person name="Foster-Nyarko E."/>
            <person name="Jarju S."/>
            <person name="Secka A."/>
            <person name="Antonio M."/>
            <person name="Oren A."/>
            <person name="Chaudhuri R.R."/>
            <person name="La Ragione R."/>
            <person name="Hildebrand F."/>
            <person name="Pallen M.J."/>
        </authorList>
    </citation>
    <scope>NUCLEOTIDE SEQUENCE</scope>
    <source>
        <strain evidence="12">CHK176-6737</strain>
    </source>
</reference>
<evidence type="ECO:0000256" key="8">
    <source>
        <dbReference type="ARBA" id="ARBA00023027"/>
    </source>
</evidence>
<dbReference type="Proteomes" id="UP000824125">
    <property type="component" value="Unassembled WGS sequence"/>
</dbReference>
<dbReference type="SUPFAM" id="SSF52374">
    <property type="entry name" value="Nucleotidylyl transferase"/>
    <property type="match status" value="1"/>
</dbReference>
<protein>
    <recommendedName>
        <fullName evidence="10">Probable nicotinate-nucleotide adenylyltransferase</fullName>
        <ecNumber evidence="10">2.7.7.18</ecNumber>
    </recommendedName>
    <alternativeName>
        <fullName evidence="10">Deamido-NAD(+) diphosphorylase</fullName>
    </alternativeName>
    <alternativeName>
        <fullName evidence="10">Deamido-NAD(+) pyrophosphorylase</fullName>
    </alternativeName>
    <alternativeName>
        <fullName evidence="10">Nicotinate mononucleotide adenylyltransferase</fullName>
        <shortName evidence="10">NaMN adenylyltransferase</shortName>
    </alternativeName>
</protein>
<evidence type="ECO:0000256" key="7">
    <source>
        <dbReference type="ARBA" id="ARBA00022840"/>
    </source>
</evidence>
<dbReference type="GO" id="GO:0009435">
    <property type="term" value="P:NAD+ biosynthetic process"/>
    <property type="evidence" value="ECO:0007669"/>
    <property type="project" value="UniProtKB-UniRule"/>
</dbReference>
<dbReference type="NCBIfam" id="TIGR00482">
    <property type="entry name" value="nicotinate (nicotinamide) nucleotide adenylyltransferase"/>
    <property type="match status" value="1"/>
</dbReference>
<keyword evidence="4 10" id="KW-0808">Transferase</keyword>
<keyword evidence="8 10" id="KW-0520">NAD</keyword>
<evidence type="ECO:0000256" key="1">
    <source>
        <dbReference type="ARBA" id="ARBA00002324"/>
    </source>
</evidence>
<dbReference type="EC" id="2.7.7.18" evidence="10"/>
<evidence type="ECO:0000256" key="3">
    <source>
        <dbReference type="ARBA" id="ARBA00022642"/>
    </source>
</evidence>
<dbReference type="NCBIfam" id="NF000840">
    <property type="entry name" value="PRK00071.1-3"/>
    <property type="match status" value="1"/>
</dbReference>
<dbReference type="NCBIfam" id="TIGR00125">
    <property type="entry name" value="cyt_tran_rel"/>
    <property type="match status" value="1"/>
</dbReference>
<name>A0A9D1MTU0_9FIRM</name>
<keyword evidence="3 10" id="KW-0662">Pyridine nucleotide biosynthesis</keyword>
<dbReference type="PANTHER" id="PTHR39321:SF3">
    <property type="entry name" value="PHOSPHOPANTETHEINE ADENYLYLTRANSFERASE"/>
    <property type="match status" value="1"/>
</dbReference>
<evidence type="ECO:0000313" key="12">
    <source>
        <dbReference type="EMBL" id="HIU68638.1"/>
    </source>
</evidence>
<dbReference type="PANTHER" id="PTHR39321">
    <property type="entry name" value="NICOTINATE-NUCLEOTIDE ADENYLYLTRANSFERASE-RELATED"/>
    <property type="match status" value="1"/>
</dbReference>
<sequence>MKTAIFGGSFNPVHNGHLHLAAAYCRALSLDRVCFVPAAFPPWKAGEEIAPADDRLQMVKLAVQGNAAYFVSDCELRRSGVSYTVDTVEQFCHDFPSDELFLIIGSDQFLQFQKWKDYEKIASSLTVCTAPRVHGLSRAQLLAHGEKIGLKRTFVLDPVIYPVLEVSSTEIRSRLHSGRPISGLVPECVQKYIYERGLYGAV</sequence>
<dbReference type="InterPro" id="IPR005248">
    <property type="entry name" value="NadD/NMNAT"/>
</dbReference>
<dbReference type="GO" id="GO:0004515">
    <property type="term" value="F:nicotinate-nucleotide adenylyltransferase activity"/>
    <property type="evidence" value="ECO:0007669"/>
    <property type="project" value="UniProtKB-UniRule"/>
</dbReference>
<dbReference type="EMBL" id="DVNM01000008">
    <property type="protein sequence ID" value="HIU68638.1"/>
    <property type="molecule type" value="Genomic_DNA"/>
</dbReference>
<accession>A0A9D1MTU0</accession>
<evidence type="ECO:0000259" key="11">
    <source>
        <dbReference type="Pfam" id="PF01467"/>
    </source>
</evidence>
<evidence type="ECO:0000256" key="10">
    <source>
        <dbReference type="HAMAP-Rule" id="MF_00244"/>
    </source>
</evidence>
<dbReference type="InterPro" id="IPR014729">
    <property type="entry name" value="Rossmann-like_a/b/a_fold"/>
</dbReference>
<evidence type="ECO:0000256" key="9">
    <source>
        <dbReference type="ARBA" id="ARBA00048721"/>
    </source>
</evidence>
<dbReference type="AlphaFoldDB" id="A0A9D1MTU0"/>
<organism evidence="12 13">
    <name type="scientific">Candidatus Scybalenecus merdavium</name>
    <dbReference type="NCBI Taxonomy" id="2840939"/>
    <lineage>
        <taxon>Bacteria</taxon>
        <taxon>Bacillati</taxon>
        <taxon>Bacillota</taxon>
        <taxon>Clostridia</taxon>
        <taxon>Eubacteriales</taxon>
        <taxon>Oscillospiraceae</taxon>
        <taxon>Oscillospiraceae incertae sedis</taxon>
        <taxon>Candidatus Scybalenecus</taxon>
    </lineage>
</organism>
<dbReference type="InterPro" id="IPR004821">
    <property type="entry name" value="Cyt_trans-like"/>
</dbReference>
<dbReference type="Pfam" id="PF01467">
    <property type="entry name" value="CTP_transf_like"/>
    <property type="match status" value="1"/>
</dbReference>
<comment type="catalytic activity">
    <reaction evidence="9 10">
        <text>nicotinate beta-D-ribonucleotide + ATP + H(+) = deamido-NAD(+) + diphosphate</text>
        <dbReference type="Rhea" id="RHEA:22860"/>
        <dbReference type="ChEBI" id="CHEBI:15378"/>
        <dbReference type="ChEBI" id="CHEBI:30616"/>
        <dbReference type="ChEBI" id="CHEBI:33019"/>
        <dbReference type="ChEBI" id="CHEBI:57502"/>
        <dbReference type="ChEBI" id="CHEBI:58437"/>
        <dbReference type="EC" id="2.7.7.18"/>
    </reaction>
</comment>
<dbReference type="GO" id="GO:0005524">
    <property type="term" value="F:ATP binding"/>
    <property type="evidence" value="ECO:0007669"/>
    <property type="project" value="UniProtKB-KW"/>
</dbReference>
<evidence type="ECO:0000256" key="5">
    <source>
        <dbReference type="ARBA" id="ARBA00022695"/>
    </source>
</evidence>
<dbReference type="CDD" id="cd02165">
    <property type="entry name" value="NMNAT"/>
    <property type="match status" value="1"/>
</dbReference>
<evidence type="ECO:0000256" key="4">
    <source>
        <dbReference type="ARBA" id="ARBA00022679"/>
    </source>
</evidence>
<comment type="function">
    <text evidence="1 10">Catalyzes the reversible adenylation of nicotinate mononucleotide (NaMN) to nicotinic acid adenine dinucleotide (NaAD).</text>
</comment>
<keyword evidence="5 10" id="KW-0548">Nucleotidyltransferase</keyword>
<proteinExistence type="inferred from homology"/>
<evidence type="ECO:0000256" key="2">
    <source>
        <dbReference type="ARBA" id="ARBA00005019"/>
    </source>
</evidence>